<dbReference type="NCBIfam" id="NF002367">
    <property type="entry name" value="PRK01346.1-4"/>
    <property type="match status" value="1"/>
</dbReference>
<organism evidence="6 7">
    <name type="scientific">Ornithinimicrobium pratense</name>
    <dbReference type="NCBI Taxonomy" id="2593973"/>
    <lineage>
        <taxon>Bacteria</taxon>
        <taxon>Bacillati</taxon>
        <taxon>Actinomycetota</taxon>
        <taxon>Actinomycetes</taxon>
        <taxon>Micrococcales</taxon>
        <taxon>Ornithinimicrobiaceae</taxon>
        <taxon>Ornithinimicrobium</taxon>
    </lineage>
</organism>
<dbReference type="InterPro" id="IPR022902">
    <property type="entry name" value="NAcTrfase_Eis"/>
</dbReference>
<comment type="similarity">
    <text evidence="1 4">Belongs to the acetyltransferase Eis family.</text>
</comment>
<dbReference type="SUPFAM" id="SSF55718">
    <property type="entry name" value="SCP-like"/>
    <property type="match status" value="1"/>
</dbReference>
<keyword evidence="3 4" id="KW-0012">Acyltransferase</keyword>
<dbReference type="Pfam" id="PF13527">
    <property type="entry name" value="Acetyltransf_9"/>
    <property type="match status" value="1"/>
</dbReference>
<feature type="binding site" evidence="4">
    <location>
        <begin position="136"/>
        <end position="137"/>
    </location>
    <ligand>
        <name>acetyl-CoA</name>
        <dbReference type="ChEBI" id="CHEBI:57288"/>
    </ligand>
</feature>
<dbReference type="KEGG" id="serw:FY030_12485"/>
<dbReference type="GO" id="GO:0034069">
    <property type="term" value="F:aminoglycoside N-acetyltransferase activity"/>
    <property type="evidence" value="ECO:0007669"/>
    <property type="project" value="TreeGrafter"/>
</dbReference>
<feature type="active site" description="Proton donor" evidence="4">
    <location>
        <position position="141"/>
    </location>
</feature>
<dbReference type="Pfam" id="PF17668">
    <property type="entry name" value="Acetyltransf_17"/>
    <property type="match status" value="1"/>
</dbReference>
<evidence type="ECO:0000313" key="6">
    <source>
        <dbReference type="EMBL" id="QFG69412.1"/>
    </source>
</evidence>
<evidence type="ECO:0000256" key="3">
    <source>
        <dbReference type="ARBA" id="ARBA00023315"/>
    </source>
</evidence>
<evidence type="ECO:0000256" key="2">
    <source>
        <dbReference type="ARBA" id="ARBA00022679"/>
    </source>
</evidence>
<feature type="binding site" evidence="4">
    <location>
        <begin position="99"/>
        <end position="101"/>
    </location>
    <ligand>
        <name>acetyl-CoA</name>
        <dbReference type="ChEBI" id="CHEBI:57288"/>
    </ligand>
</feature>
<dbReference type="SUPFAM" id="SSF55729">
    <property type="entry name" value="Acyl-CoA N-acyltransferases (Nat)"/>
    <property type="match status" value="1"/>
</dbReference>
<dbReference type="OrthoDB" id="8399956at2"/>
<dbReference type="PANTHER" id="PTHR37817:SF1">
    <property type="entry name" value="N-ACETYLTRANSFERASE EIS"/>
    <property type="match status" value="1"/>
</dbReference>
<evidence type="ECO:0000256" key="1">
    <source>
        <dbReference type="ARBA" id="ARBA00009213"/>
    </source>
</evidence>
<dbReference type="InterPro" id="IPR036527">
    <property type="entry name" value="SCP2_sterol-bd_dom_sf"/>
</dbReference>
<dbReference type="InterPro" id="IPR016181">
    <property type="entry name" value="Acyl_CoA_acyltransferase"/>
</dbReference>
<dbReference type="AlphaFoldDB" id="A0A5J6V8U6"/>
<dbReference type="Gene3D" id="3.30.1050.10">
    <property type="entry name" value="SCP2 sterol-binding domain"/>
    <property type="match status" value="1"/>
</dbReference>
<feature type="active site" description="Proton acceptor; via carboxylate" evidence="4">
    <location>
        <position position="433"/>
    </location>
</feature>
<feature type="domain" description="N-acetyltransferase" evidence="5">
    <location>
        <begin position="5"/>
        <end position="168"/>
    </location>
</feature>
<dbReference type="Pfam" id="PF13530">
    <property type="entry name" value="SCP2_2"/>
    <property type="match status" value="1"/>
</dbReference>
<dbReference type="InterPro" id="IPR000182">
    <property type="entry name" value="GNAT_dom"/>
</dbReference>
<proteinExistence type="inferred from homology"/>
<accession>A0A5J6V8U6</accession>
<dbReference type="InterPro" id="IPR025559">
    <property type="entry name" value="Eis_dom"/>
</dbReference>
<dbReference type="PANTHER" id="PTHR37817">
    <property type="entry name" value="N-ACETYLTRANSFERASE EIS"/>
    <property type="match status" value="1"/>
</dbReference>
<dbReference type="Proteomes" id="UP000326546">
    <property type="component" value="Chromosome"/>
</dbReference>
<name>A0A5J6V8U6_9MICO</name>
<comment type="subunit">
    <text evidence="4">Homohexamer; trimer of dimers.</text>
</comment>
<keyword evidence="2 4" id="KW-0808">Transferase</keyword>
<dbReference type="GO" id="GO:0030649">
    <property type="term" value="P:aminoglycoside antibiotic catabolic process"/>
    <property type="evidence" value="ECO:0007669"/>
    <property type="project" value="TreeGrafter"/>
</dbReference>
<dbReference type="PROSITE" id="PS51186">
    <property type="entry name" value="GNAT"/>
    <property type="match status" value="1"/>
</dbReference>
<keyword evidence="7" id="KW-1185">Reference proteome</keyword>
<dbReference type="InterPro" id="IPR041380">
    <property type="entry name" value="Acetyltransf_17"/>
</dbReference>
<evidence type="ECO:0000259" key="5">
    <source>
        <dbReference type="PROSITE" id="PS51186"/>
    </source>
</evidence>
<sequence length="433" mass="46748">MNDEPTLIDLTPDDLPRIKDLEDTVWFEVQPGGTPQDLADDLDFRHARAAERGGAPLPGEPDQERPPLAGMYSAYDLAVTVPGPGGGLTTLPMDGLTWVGVHPDARRKGLLTRLMRDHLHRIHDRGEAAVAGLHASEAAIYGRFGYGCASLDVKLELGRGSELKAPAWLVGEADRITTHVVTLPTPEGMTALHEAHLACAATALGAVTRPESKATTWYRDFPKSRGSKEPRRLMLARRNGTVTGYAVFRRESKWEDGSPRGEVSVAELGAVDLASLLALARRLLDLDLTSKVTLWARRLDDPLLWWAGGPRAAAPRIYDSLWIRVVDLPRALTDRGYAAACEVVLDVADELCPWNAGRWRLTVDGSGAATCVRTEDAADVELPVAALGAAYLGGRSLAAMVPALSGRELRSGAVRELSRAMRADVDPLGAIDF</sequence>
<dbReference type="InterPro" id="IPR051554">
    <property type="entry name" value="Acetyltransferase_Eis"/>
</dbReference>
<dbReference type="Gene3D" id="3.40.630.30">
    <property type="match status" value="2"/>
</dbReference>
<feature type="binding site" evidence="4">
    <location>
        <begin position="107"/>
        <end position="112"/>
    </location>
    <ligand>
        <name>acetyl-CoA</name>
        <dbReference type="ChEBI" id="CHEBI:57288"/>
    </ligand>
</feature>
<reference evidence="6 7" key="1">
    <citation type="submission" date="2019-09" db="EMBL/GenBank/DDBJ databases">
        <title>Serinicoccus pratensis sp. nov., isolated from meadow soil.</title>
        <authorList>
            <person name="Zhang W."/>
        </authorList>
    </citation>
    <scope>NUCLEOTIDE SEQUENCE [LARGE SCALE GENOMIC DNA]</scope>
    <source>
        <strain evidence="6 7">W204</strain>
    </source>
</reference>
<protein>
    <submittedName>
        <fullName evidence="6">GNAT family N-acetyltransferase</fullName>
    </submittedName>
</protein>
<dbReference type="EMBL" id="CP044427">
    <property type="protein sequence ID" value="QFG69412.1"/>
    <property type="molecule type" value="Genomic_DNA"/>
</dbReference>
<dbReference type="HAMAP" id="MF_01812">
    <property type="entry name" value="Eis"/>
    <property type="match status" value="1"/>
</dbReference>
<evidence type="ECO:0000313" key="7">
    <source>
        <dbReference type="Proteomes" id="UP000326546"/>
    </source>
</evidence>
<gene>
    <name evidence="6" type="ORF">FY030_12485</name>
</gene>
<evidence type="ECO:0000256" key="4">
    <source>
        <dbReference type="HAMAP-Rule" id="MF_01812"/>
    </source>
</evidence>